<dbReference type="InterPro" id="IPR041581">
    <property type="entry name" value="Glyoxalase_6"/>
</dbReference>
<feature type="domain" description="Glyoxalase-like" evidence="1">
    <location>
        <begin position="8"/>
        <end position="110"/>
    </location>
</feature>
<protein>
    <recommendedName>
        <fullName evidence="1">Glyoxalase-like domain-containing protein</fullName>
    </recommendedName>
</protein>
<feature type="domain" description="Glyoxalase-like" evidence="1">
    <location>
        <begin position="133"/>
        <end position="237"/>
    </location>
</feature>
<dbReference type="RefSeq" id="WP_091762850.1">
    <property type="nucleotide sequence ID" value="NZ_FOHB01000012.1"/>
</dbReference>
<gene>
    <name evidence="2" type="ORF">SAMN05216199_0286</name>
</gene>
<dbReference type="Pfam" id="PF18029">
    <property type="entry name" value="Glyoxalase_6"/>
    <property type="match status" value="2"/>
</dbReference>
<proteinExistence type="predicted"/>
<organism evidence="2 3">
    <name type="scientific">Pedococcus cremeus</name>
    <dbReference type="NCBI Taxonomy" id="587636"/>
    <lineage>
        <taxon>Bacteria</taxon>
        <taxon>Bacillati</taxon>
        <taxon>Actinomycetota</taxon>
        <taxon>Actinomycetes</taxon>
        <taxon>Micrococcales</taxon>
        <taxon>Intrasporangiaceae</taxon>
        <taxon>Pedococcus</taxon>
    </lineage>
</organism>
<evidence type="ECO:0000313" key="3">
    <source>
        <dbReference type="Proteomes" id="UP000199019"/>
    </source>
</evidence>
<dbReference type="SUPFAM" id="SSF54593">
    <property type="entry name" value="Glyoxalase/Bleomycin resistance protein/Dihydroxybiphenyl dioxygenase"/>
    <property type="match status" value="2"/>
</dbReference>
<sequence length="249" mass="27245">MSVRWVWLFLDLPERDFDTAVEFWRQVTRTELSAWRGEHGEFATLLPTEGDPWLKVQRVGGEGGIHLDLDVDEPLPEAAERAVSLGATVVGDLGDVIVCRSPGGFVFCLTRWSPDPLARGQVRAGVESLVDQACLDVPSSRYAAELAFWSQLTGWAVDDPDPDDEFARLAWVDGTPVRFLLQRLDEEEGTVRGHADLSAVDPAAEVARHCGLGARVEGPGDGWTVLQGPAGHRYCVTERDPRQGPPGAH</sequence>
<dbReference type="Gene3D" id="3.10.180.10">
    <property type="entry name" value="2,3-Dihydroxybiphenyl 1,2-Dioxygenase, domain 1"/>
    <property type="match status" value="2"/>
</dbReference>
<dbReference type="AlphaFoldDB" id="A0A1H9XSZ3"/>
<keyword evidence="3" id="KW-1185">Reference proteome</keyword>
<dbReference type="STRING" id="587636.SAMN05216199_0286"/>
<evidence type="ECO:0000313" key="2">
    <source>
        <dbReference type="EMBL" id="SES49169.1"/>
    </source>
</evidence>
<accession>A0A1H9XSZ3</accession>
<evidence type="ECO:0000259" key="1">
    <source>
        <dbReference type="Pfam" id="PF18029"/>
    </source>
</evidence>
<name>A0A1H9XSZ3_9MICO</name>
<dbReference type="PANTHER" id="PTHR35908:SF1">
    <property type="entry name" value="CONSERVED PROTEIN"/>
    <property type="match status" value="1"/>
</dbReference>
<reference evidence="3" key="1">
    <citation type="submission" date="2016-10" db="EMBL/GenBank/DDBJ databases">
        <authorList>
            <person name="Varghese N."/>
            <person name="Submissions S."/>
        </authorList>
    </citation>
    <scope>NUCLEOTIDE SEQUENCE [LARGE SCALE GENOMIC DNA]</scope>
    <source>
        <strain evidence="3">CGMCC 1.6963</strain>
    </source>
</reference>
<dbReference type="PANTHER" id="PTHR35908">
    <property type="entry name" value="HYPOTHETICAL FUSION PROTEIN"/>
    <property type="match status" value="1"/>
</dbReference>
<dbReference type="InterPro" id="IPR029068">
    <property type="entry name" value="Glyas_Bleomycin-R_OHBP_Dase"/>
</dbReference>
<dbReference type="Proteomes" id="UP000199019">
    <property type="component" value="Unassembled WGS sequence"/>
</dbReference>
<dbReference type="EMBL" id="FOHB01000012">
    <property type="protein sequence ID" value="SES49169.1"/>
    <property type="molecule type" value="Genomic_DNA"/>
</dbReference>